<gene>
    <name evidence="1" type="ORF">L1987_61124</name>
</gene>
<protein>
    <submittedName>
        <fullName evidence="1">Uncharacterized protein</fullName>
    </submittedName>
</protein>
<reference evidence="2" key="1">
    <citation type="journal article" date="2022" name="Mol. Ecol. Resour.">
        <title>The genomes of chicory, endive, great burdock and yacon provide insights into Asteraceae palaeo-polyploidization history and plant inulin production.</title>
        <authorList>
            <person name="Fan W."/>
            <person name="Wang S."/>
            <person name="Wang H."/>
            <person name="Wang A."/>
            <person name="Jiang F."/>
            <person name="Liu H."/>
            <person name="Zhao H."/>
            <person name="Xu D."/>
            <person name="Zhang Y."/>
        </authorList>
    </citation>
    <scope>NUCLEOTIDE SEQUENCE [LARGE SCALE GENOMIC DNA]</scope>
    <source>
        <strain evidence="2">cv. Yunnan</strain>
    </source>
</reference>
<comment type="caution">
    <text evidence="1">The sequence shown here is derived from an EMBL/GenBank/DDBJ whole genome shotgun (WGS) entry which is preliminary data.</text>
</comment>
<sequence length="145" mass="16076">MNEYEEGANDFEEVDNDFEQGVGDEEGANDHEEPNPNVSFKTGQFVSNKLNGNEGSVVVTDNRVLLQTSRRYDECQVGKIDGNVKVGGGLAVPRQPQGSLSHWDRFLHVGSIKVMLLENDDSTRHIVTALLLNYEGTLVDNIQEI</sequence>
<accession>A0ACB9DA47</accession>
<evidence type="ECO:0000313" key="2">
    <source>
        <dbReference type="Proteomes" id="UP001056120"/>
    </source>
</evidence>
<keyword evidence="2" id="KW-1185">Reference proteome</keyword>
<evidence type="ECO:0000313" key="1">
    <source>
        <dbReference type="EMBL" id="KAI3743415.1"/>
    </source>
</evidence>
<proteinExistence type="predicted"/>
<name>A0ACB9DA47_9ASTR</name>
<dbReference type="EMBL" id="CM042037">
    <property type="protein sequence ID" value="KAI3743415.1"/>
    <property type="molecule type" value="Genomic_DNA"/>
</dbReference>
<organism evidence="1 2">
    <name type="scientific">Smallanthus sonchifolius</name>
    <dbReference type="NCBI Taxonomy" id="185202"/>
    <lineage>
        <taxon>Eukaryota</taxon>
        <taxon>Viridiplantae</taxon>
        <taxon>Streptophyta</taxon>
        <taxon>Embryophyta</taxon>
        <taxon>Tracheophyta</taxon>
        <taxon>Spermatophyta</taxon>
        <taxon>Magnoliopsida</taxon>
        <taxon>eudicotyledons</taxon>
        <taxon>Gunneridae</taxon>
        <taxon>Pentapetalae</taxon>
        <taxon>asterids</taxon>
        <taxon>campanulids</taxon>
        <taxon>Asterales</taxon>
        <taxon>Asteraceae</taxon>
        <taxon>Asteroideae</taxon>
        <taxon>Heliantheae alliance</taxon>
        <taxon>Millerieae</taxon>
        <taxon>Smallanthus</taxon>
    </lineage>
</organism>
<dbReference type="Proteomes" id="UP001056120">
    <property type="component" value="Linkage Group LG20"/>
</dbReference>
<reference evidence="1 2" key="2">
    <citation type="journal article" date="2022" name="Mol. Ecol. Resour.">
        <title>The genomes of chicory, endive, great burdock and yacon provide insights into Asteraceae paleo-polyploidization history and plant inulin production.</title>
        <authorList>
            <person name="Fan W."/>
            <person name="Wang S."/>
            <person name="Wang H."/>
            <person name="Wang A."/>
            <person name="Jiang F."/>
            <person name="Liu H."/>
            <person name="Zhao H."/>
            <person name="Xu D."/>
            <person name="Zhang Y."/>
        </authorList>
    </citation>
    <scope>NUCLEOTIDE SEQUENCE [LARGE SCALE GENOMIC DNA]</scope>
    <source>
        <strain evidence="2">cv. Yunnan</strain>
        <tissue evidence="1">Leaves</tissue>
    </source>
</reference>